<dbReference type="Pfam" id="PF04536">
    <property type="entry name" value="TPM_phosphatase"/>
    <property type="match status" value="1"/>
</dbReference>
<evidence type="ECO:0000313" key="5">
    <source>
        <dbReference type="Proteomes" id="UP001209737"/>
    </source>
</evidence>
<dbReference type="PANTHER" id="PTHR30373:SF2">
    <property type="entry name" value="UPF0603 PROTEIN YGCG"/>
    <property type="match status" value="1"/>
</dbReference>
<reference evidence="4 5" key="1">
    <citation type="submission" date="2022-06" db="EMBL/GenBank/DDBJ databases">
        <title>Leptospira isolates from biofilms formed at urban environments.</title>
        <authorList>
            <person name="Ribeiro P.S."/>
            <person name="Sousa T."/>
            <person name="Carvalho N."/>
            <person name="Aburjaile F."/>
            <person name="Neves F."/>
            <person name="Oliveira D."/>
            <person name="Blanco L."/>
            <person name="Lima J."/>
            <person name="Costa F."/>
            <person name="Brenig B."/>
            <person name="Soares S."/>
            <person name="Ramos R."/>
            <person name="Goes-Neto A."/>
            <person name="Matiuzzi M."/>
            <person name="Azevedo V."/>
            <person name="Ristow P."/>
        </authorList>
    </citation>
    <scope>NUCLEOTIDE SEQUENCE [LARGE SCALE GENOMIC DNA]</scope>
    <source>
        <strain evidence="4 5">VSF25</strain>
    </source>
</reference>
<feature type="transmembrane region" description="Helical" evidence="2">
    <location>
        <begin position="422"/>
        <end position="438"/>
    </location>
</feature>
<feature type="transmembrane region" description="Helical" evidence="2">
    <location>
        <begin position="475"/>
        <end position="495"/>
    </location>
</feature>
<comment type="caution">
    <text evidence="4">The sequence shown here is derived from an EMBL/GenBank/DDBJ whole genome shotgun (WGS) entry which is preliminary data.</text>
</comment>
<feature type="transmembrane region" description="Helical" evidence="2">
    <location>
        <begin position="385"/>
        <end position="402"/>
    </location>
</feature>
<feature type="transmembrane region" description="Helical" evidence="2">
    <location>
        <begin position="194"/>
        <end position="212"/>
    </location>
</feature>
<evidence type="ECO:0000256" key="1">
    <source>
        <dbReference type="SAM" id="MobiDB-lite"/>
    </source>
</evidence>
<keyword evidence="2" id="KW-1133">Transmembrane helix</keyword>
<protein>
    <submittedName>
        <fullName evidence="4">TPM domain-containing protein</fullName>
    </submittedName>
</protein>
<feature type="compositionally biased region" description="Gly residues" evidence="1">
    <location>
        <begin position="531"/>
        <end position="547"/>
    </location>
</feature>
<dbReference type="Gene3D" id="3.10.310.50">
    <property type="match status" value="1"/>
</dbReference>
<proteinExistence type="predicted"/>
<feature type="transmembrane region" description="Helical" evidence="2">
    <location>
        <begin position="450"/>
        <end position="469"/>
    </location>
</feature>
<keyword evidence="2" id="KW-0472">Membrane</keyword>
<feature type="domain" description="TPM" evidence="3">
    <location>
        <begin position="38"/>
        <end position="160"/>
    </location>
</feature>
<feature type="compositionally biased region" description="Low complexity" evidence="1">
    <location>
        <begin position="502"/>
        <end position="530"/>
    </location>
</feature>
<gene>
    <name evidence="4" type="ORF">ND812_07040</name>
</gene>
<dbReference type="EMBL" id="JAMQPV010000001">
    <property type="protein sequence ID" value="MCW7461843.1"/>
    <property type="molecule type" value="Genomic_DNA"/>
</dbReference>
<keyword evidence="5" id="KW-1185">Reference proteome</keyword>
<feature type="transmembrane region" description="Helical" evidence="2">
    <location>
        <begin position="356"/>
        <end position="378"/>
    </location>
</feature>
<feature type="region of interest" description="Disordered" evidence="1">
    <location>
        <begin position="502"/>
        <end position="547"/>
    </location>
</feature>
<feature type="transmembrane region" description="Helical" evidence="2">
    <location>
        <begin position="292"/>
        <end position="311"/>
    </location>
</feature>
<feature type="transmembrane region" description="Helical" evidence="2">
    <location>
        <begin position="221"/>
        <end position="238"/>
    </location>
</feature>
<sequence length="547" mass="61281">MLWNPKFSFQFLFTICLVHLICLTPVLAKEPKLLTSPITDEVGILSPSQITHLQSVISEIESKTGAQVFLYIIESLVGENLESYSLQVAERSKIGQKGKDNGVLVLLSVGDRKVRIEVGYGLEETLTDALCNRIIKNIMIPEFKKGDIPNGILLGYDAIALILFGDADSNPNLQTNFPDGIGTTISNDNTVTNIGISIVVIVVAGIVYFLLTDRKKFKRKIWLDVLYGGVVVSGLIYFLPDAVFYFFCFGVIAFNLYLLYGRWDLLSYLYSILSLLFWIPFLQFSFHTEWIVLFWIIGVIGSILLVIKLALDEVLITSYKAFAKKLGFTGSGLFFHTLAILSLWFSINSFLNQKSIFYIVYYQGLILFTLYGFSISVFQKHAIRYGICFLLWLSVIYGLYFFGQSHENIAKQIDYNTLFQSFQWFCCLVLGFVLANSIHVKSWKTRSLKYGLISLVWTFGFSIECILGFSDHFSVAIFFLSYFTLLILHFFYTIWEESDSSSYSSYSSSSSSSSYTSSSSSYRTSSSSSSSGGGGGSFGGGGSSGSW</sequence>
<feature type="transmembrane region" description="Helical" evidence="2">
    <location>
        <begin position="332"/>
        <end position="350"/>
    </location>
</feature>
<organism evidence="4 5">
    <name type="scientific">Leptospira limi</name>
    <dbReference type="NCBI Taxonomy" id="2950023"/>
    <lineage>
        <taxon>Bacteria</taxon>
        <taxon>Pseudomonadati</taxon>
        <taxon>Spirochaetota</taxon>
        <taxon>Spirochaetia</taxon>
        <taxon>Leptospirales</taxon>
        <taxon>Leptospiraceae</taxon>
        <taxon>Leptospira</taxon>
    </lineage>
</organism>
<dbReference type="Proteomes" id="UP001209737">
    <property type="component" value="Unassembled WGS sequence"/>
</dbReference>
<dbReference type="InterPro" id="IPR007621">
    <property type="entry name" value="TPM_dom"/>
</dbReference>
<keyword evidence="2" id="KW-0812">Transmembrane</keyword>
<evidence type="ECO:0000256" key="2">
    <source>
        <dbReference type="SAM" id="Phobius"/>
    </source>
</evidence>
<accession>A0ABT3LVV6</accession>
<name>A0ABT3LVV6_9LEPT</name>
<evidence type="ECO:0000259" key="3">
    <source>
        <dbReference type="Pfam" id="PF04536"/>
    </source>
</evidence>
<feature type="transmembrane region" description="Helical" evidence="2">
    <location>
        <begin position="244"/>
        <end position="260"/>
    </location>
</feature>
<dbReference type="RefSeq" id="WP_265374868.1">
    <property type="nucleotide sequence ID" value="NZ_JAMQPV010000001.1"/>
</dbReference>
<feature type="transmembrane region" description="Helical" evidence="2">
    <location>
        <begin position="267"/>
        <end position="286"/>
    </location>
</feature>
<evidence type="ECO:0000313" key="4">
    <source>
        <dbReference type="EMBL" id="MCW7461843.1"/>
    </source>
</evidence>
<dbReference type="PANTHER" id="PTHR30373">
    <property type="entry name" value="UPF0603 PROTEIN YGCG"/>
    <property type="match status" value="1"/>
</dbReference>